<organism evidence="2 3">
    <name type="scientific">Batillaria attramentaria</name>
    <dbReference type="NCBI Taxonomy" id="370345"/>
    <lineage>
        <taxon>Eukaryota</taxon>
        <taxon>Metazoa</taxon>
        <taxon>Spiralia</taxon>
        <taxon>Lophotrochozoa</taxon>
        <taxon>Mollusca</taxon>
        <taxon>Gastropoda</taxon>
        <taxon>Caenogastropoda</taxon>
        <taxon>Sorbeoconcha</taxon>
        <taxon>Cerithioidea</taxon>
        <taxon>Batillariidae</taxon>
        <taxon>Batillaria</taxon>
    </lineage>
</organism>
<dbReference type="Proteomes" id="UP001519460">
    <property type="component" value="Unassembled WGS sequence"/>
</dbReference>
<evidence type="ECO:0000313" key="3">
    <source>
        <dbReference type="Proteomes" id="UP001519460"/>
    </source>
</evidence>
<feature type="region of interest" description="Disordered" evidence="1">
    <location>
        <begin position="47"/>
        <end position="71"/>
    </location>
</feature>
<comment type="caution">
    <text evidence="2">The sequence shown here is derived from an EMBL/GenBank/DDBJ whole genome shotgun (WGS) entry which is preliminary data.</text>
</comment>
<accession>A0ABD0KRX2</accession>
<reference evidence="2 3" key="1">
    <citation type="journal article" date="2023" name="Sci. Data">
        <title>Genome assembly of the Korean intertidal mud-creeper Batillaria attramentaria.</title>
        <authorList>
            <person name="Patra A.K."/>
            <person name="Ho P.T."/>
            <person name="Jun S."/>
            <person name="Lee S.J."/>
            <person name="Kim Y."/>
            <person name="Won Y.J."/>
        </authorList>
    </citation>
    <scope>NUCLEOTIDE SEQUENCE [LARGE SCALE GENOMIC DNA]</scope>
    <source>
        <strain evidence="2">Wonlab-2016</strain>
    </source>
</reference>
<protein>
    <submittedName>
        <fullName evidence="2">Uncharacterized protein</fullName>
    </submittedName>
</protein>
<dbReference type="AlphaFoldDB" id="A0ABD0KRX2"/>
<sequence>RIKTPTATGQHDCVWAKATESKSFRLIALTYGQMETDLPGCRDLPSHAPASLISGRTRSTVPESQRRLRVQ</sequence>
<dbReference type="EMBL" id="JACVVK020000133">
    <property type="protein sequence ID" value="KAK7489875.1"/>
    <property type="molecule type" value="Genomic_DNA"/>
</dbReference>
<keyword evidence="3" id="KW-1185">Reference proteome</keyword>
<evidence type="ECO:0000256" key="1">
    <source>
        <dbReference type="SAM" id="MobiDB-lite"/>
    </source>
</evidence>
<evidence type="ECO:0000313" key="2">
    <source>
        <dbReference type="EMBL" id="KAK7489875.1"/>
    </source>
</evidence>
<name>A0ABD0KRX2_9CAEN</name>
<feature type="compositionally biased region" description="Polar residues" evidence="1">
    <location>
        <begin position="54"/>
        <end position="63"/>
    </location>
</feature>
<feature type="non-terminal residue" evidence="2">
    <location>
        <position position="1"/>
    </location>
</feature>
<proteinExistence type="predicted"/>
<gene>
    <name evidence="2" type="ORF">BaRGS_00018897</name>
</gene>